<dbReference type="PANTHER" id="PTHR11257:SF13">
    <property type="entry name" value="GEO07322P1"/>
    <property type="match status" value="1"/>
</dbReference>
<dbReference type="InterPro" id="IPR036682">
    <property type="entry name" value="OS_D_A10/PebIII_sf"/>
</dbReference>
<gene>
    <name evidence="2" type="ORF">RR46_02283</name>
</gene>
<dbReference type="Proteomes" id="UP000053268">
    <property type="component" value="Unassembled WGS sequence"/>
</dbReference>
<evidence type="ECO:0000256" key="1">
    <source>
        <dbReference type="SAM" id="SignalP"/>
    </source>
</evidence>
<sequence>MKLIVLVLCVTALAFAEDKYEDIEDNFNLQELLENDRLLTGYIKCLLNKGPCTPEVKKIKEKLPEALATNCAKCTDKQKQMGKVLVKQVKKAHPELWDELKNLYDPQGKYQKEFQQFLSD</sequence>
<dbReference type="InterPro" id="IPR005055">
    <property type="entry name" value="A10/PebIII"/>
</dbReference>
<dbReference type="SUPFAM" id="SSF100910">
    <property type="entry name" value="Chemosensory protein Csp2"/>
    <property type="match status" value="1"/>
</dbReference>
<accession>A0A194QQF6</accession>
<organism evidence="2 3">
    <name type="scientific">Papilio xuthus</name>
    <name type="common">Asian swallowtail butterfly</name>
    <dbReference type="NCBI Taxonomy" id="66420"/>
    <lineage>
        <taxon>Eukaryota</taxon>
        <taxon>Metazoa</taxon>
        <taxon>Ecdysozoa</taxon>
        <taxon>Arthropoda</taxon>
        <taxon>Hexapoda</taxon>
        <taxon>Insecta</taxon>
        <taxon>Pterygota</taxon>
        <taxon>Neoptera</taxon>
        <taxon>Endopterygota</taxon>
        <taxon>Lepidoptera</taxon>
        <taxon>Glossata</taxon>
        <taxon>Ditrysia</taxon>
        <taxon>Papilionoidea</taxon>
        <taxon>Papilionidae</taxon>
        <taxon>Papilioninae</taxon>
        <taxon>Papilio</taxon>
    </lineage>
</organism>
<evidence type="ECO:0000313" key="3">
    <source>
        <dbReference type="Proteomes" id="UP000053268"/>
    </source>
</evidence>
<reference evidence="2 3" key="1">
    <citation type="journal article" date="2015" name="Nat. Commun.">
        <title>Outbred genome sequencing and CRISPR/Cas9 gene editing in butterflies.</title>
        <authorList>
            <person name="Li X."/>
            <person name="Fan D."/>
            <person name="Zhang W."/>
            <person name="Liu G."/>
            <person name="Zhang L."/>
            <person name="Zhao L."/>
            <person name="Fang X."/>
            <person name="Chen L."/>
            <person name="Dong Y."/>
            <person name="Chen Y."/>
            <person name="Ding Y."/>
            <person name="Zhao R."/>
            <person name="Feng M."/>
            <person name="Zhu Y."/>
            <person name="Feng Y."/>
            <person name="Jiang X."/>
            <person name="Zhu D."/>
            <person name="Xiang H."/>
            <person name="Feng X."/>
            <person name="Li S."/>
            <person name="Wang J."/>
            <person name="Zhang G."/>
            <person name="Kronforst M.R."/>
            <person name="Wang W."/>
        </authorList>
    </citation>
    <scope>NUCLEOTIDE SEQUENCE [LARGE SCALE GENOMIC DNA]</scope>
    <source>
        <strain evidence="2">Ya'a_city_454_Px</strain>
        <tissue evidence="2">Whole body</tissue>
    </source>
</reference>
<dbReference type="EMBL" id="KQ458575">
    <property type="protein sequence ID" value="KPJ05761.1"/>
    <property type="molecule type" value="Genomic_DNA"/>
</dbReference>
<dbReference type="Gene3D" id="1.10.2080.10">
    <property type="entry name" value="Insect odorant-binding protein A10/Ejaculatory bulb-specific protein 3"/>
    <property type="match status" value="1"/>
</dbReference>
<protein>
    <submittedName>
        <fullName evidence="2">Putative odorant-binding protein A10</fullName>
    </submittedName>
</protein>
<keyword evidence="3" id="KW-1185">Reference proteome</keyword>
<feature type="signal peptide" evidence="1">
    <location>
        <begin position="1"/>
        <end position="16"/>
    </location>
</feature>
<dbReference type="AlphaFoldDB" id="A0A194QQF6"/>
<dbReference type="Pfam" id="PF03392">
    <property type="entry name" value="OS-D"/>
    <property type="match status" value="1"/>
</dbReference>
<feature type="chain" id="PRO_5008264560" evidence="1">
    <location>
        <begin position="17"/>
        <end position="120"/>
    </location>
</feature>
<name>A0A194QQF6_PAPXU</name>
<dbReference type="PANTHER" id="PTHR11257">
    <property type="entry name" value="CHEMOSENSORY PROTEIN-RELATED"/>
    <property type="match status" value="1"/>
</dbReference>
<evidence type="ECO:0000313" key="2">
    <source>
        <dbReference type="EMBL" id="KPJ05761.1"/>
    </source>
</evidence>
<proteinExistence type="predicted"/>
<keyword evidence="1" id="KW-0732">Signal</keyword>